<dbReference type="AlphaFoldDB" id="A0A9X1QZT9"/>
<reference evidence="2" key="1">
    <citation type="submission" date="2021-09" db="EMBL/GenBank/DDBJ databases">
        <title>Genome of Aequorivita sp. strain F64183.</title>
        <authorList>
            <person name="Wang Y."/>
        </authorList>
    </citation>
    <scope>NUCLEOTIDE SEQUENCE</scope>
    <source>
        <strain evidence="2">F64183</strain>
    </source>
</reference>
<keyword evidence="2" id="KW-0645">Protease</keyword>
<keyword evidence="1" id="KW-0732">Signal</keyword>
<sequence>MTKKLLLLLFIIVSPAILAQEIDRVKVSGKLHVPKGEDAEGISVYNISAQNGTITNADGTFEIAIAENDRVQITALQYQEFTVVIDKGVVDRKIMNIFLNPAVNQLEEVVVRPYDLSGNINVDVIKIPTYNVAKDWDLSYKALEYGYNFKPDDKTAISGNAAEEALNSYALKNGADVLAILGGVGQLLFPNGKKVSVVEKQENENLISNNIQQRFSKEFIEDNFNIPQEKAVDFLFYAQENGLEKDLLNPENEMQLMDFLFDKSKEYKKRGE</sequence>
<keyword evidence="3" id="KW-1185">Reference proteome</keyword>
<evidence type="ECO:0000313" key="2">
    <source>
        <dbReference type="EMBL" id="MCG2430923.1"/>
    </source>
</evidence>
<dbReference type="Pfam" id="PF13715">
    <property type="entry name" value="CarbopepD_reg_2"/>
    <property type="match status" value="1"/>
</dbReference>
<keyword evidence="2" id="KW-0378">Hydrolase</keyword>
<accession>A0A9X1QZT9</accession>
<comment type="caution">
    <text evidence="2">The sequence shown here is derived from an EMBL/GenBank/DDBJ whole genome shotgun (WGS) entry which is preliminary data.</text>
</comment>
<dbReference type="RefSeq" id="WP_237608081.1">
    <property type="nucleotide sequence ID" value="NZ_JAIRBB010000004.1"/>
</dbReference>
<dbReference type="GO" id="GO:0004180">
    <property type="term" value="F:carboxypeptidase activity"/>
    <property type="evidence" value="ECO:0007669"/>
    <property type="project" value="UniProtKB-KW"/>
</dbReference>
<dbReference type="InterPro" id="IPR008969">
    <property type="entry name" value="CarboxyPept-like_regulatory"/>
</dbReference>
<proteinExistence type="predicted"/>
<feature type="signal peptide" evidence="1">
    <location>
        <begin position="1"/>
        <end position="19"/>
    </location>
</feature>
<gene>
    <name evidence="2" type="ORF">K8344_07305</name>
</gene>
<keyword evidence="2" id="KW-0121">Carboxypeptidase</keyword>
<protein>
    <submittedName>
        <fullName evidence="2">Carboxypeptidase-like regulatory domain-containing protein</fullName>
    </submittedName>
</protein>
<dbReference type="Proteomes" id="UP001139462">
    <property type="component" value="Unassembled WGS sequence"/>
</dbReference>
<evidence type="ECO:0000256" key="1">
    <source>
        <dbReference type="SAM" id="SignalP"/>
    </source>
</evidence>
<feature type="chain" id="PRO_5040938546" evidence="1">
    <location>
        <begin position="20"/>
        <end position="272"/>
    </location>
</feature>
<dbReference type="SUPFAM" id="SSF49464">
    <property type="entry name" value="Carboxypeptidase regulatory domain-like"/>
    <property type="match status" value="1"/>
</dbReference>
<organism evidence="2 3">
    <name type="scientific">Aequorivita xiaoshiensis</name>
    <dbReference type="NCBI Taxonomy" id="2874476"/>
    <lineage>
        <taxon>Bacteria</taxon>
        <taxon>Pseudomonadati</taxon>
        <taxon>Bacteroidota</taxon>
        <taxon>Flavobacteriia</taxon>
        <taxon>Flavobacteriales</taxon>
        <taxon>Flavobacteriaceae</taxon>
        <taxon>Aequorivita</taxon>
    </lineage>
</organism>
<name>A0A9X1QZT9_9FLAO</name>
<dbReference type="EMBL" id="JAIRBB010000004">
    <property type="protein sequence ID" value="MCG2430923.1"/>
    <property type="molecule type" value="Genomic_DNA"/>
</dbReference>
<evidence type="ECO:0000313" key="3">
    <source>
        <dbReference type="Proteomes" id="UP001139462"/>
    </source>
</evidence>